<dbReference type="Gene3D" id="2.30.30.60">
    <property type="match status" value="1"/>
</dbReference>
<comment type="subcellular location">
    <subcellularLocation>
        <location evidence="1">Cell membrane</location>
        <topology evidence="1">Multi-pass membrane protein</topology>
    </subcellularLocation>
</comment>
<dbReference type="Gene3D" id="1.10.287.1260">
    <property type="match status" value="1"/>
</dbReference>
<evidence type="ECO:0000259" key="9">
    <source>
        <dbReference type="Pfam" id="PF21082"/>
    </source>
</evidence>
<dbReference type="InterPro" id="IPR006686">
    <property type="entry name" value="MscS_channel_CS"/>
</dbReference>
<name>A0A1N6D4Q9_9BACT</name>
<protein>
    <submittedName>
        <fullName evidence="10">Small-conductance mechanosensitive channel</fullName>
    </submittedName>
</protein>
<feature type="transmembrane region" description="Helical" evidence="7">
    <location>
        <begin position="326"/>
        <end position="343"/>
    </location>
</feature>
<dbReference type="STRING" id="226505.SAMN05444394_0215"/>
<dbReference type="Pfam" id="PF00924">
    <property type="entry name" value="MS_channel_2nd"/>
    <property type="match status" value="1"/>
</dbReference>
<dbReference type="Proteomes" id="UP000185221">
    <property type="component" value="Unassembled WGS sequence"/>
</dbReference>
<dbReference type="InterPro" id="IPR011066">
    <property type="entry name" value="MscS_channel_C_sf"/>
</dbReference>
<dbReference type="RefSeq" id="WP_084560827.1">
    <property type="nucleotide sequence ID" value="NZ_FSRC01000001.1"/>
</dbReference>
<evidence type="ECO:0000256" key="6">
    <source>
        <dbReference type="ARBA" id="ARBA00023136"/>
    </source>
</evidence>
<feature type="transmembrane region" description="Helical" evidence="7">
    <location>
        <begin position="432"/>
        <end position="451"/>
    </location>
</feature>
<feature type="transmembrane region" description="Helical" evidence="7">
    <location>
        <begin position="606"/>
        <end position="624"/>
    </location>
</feature>
<evidence type="ECO:0000256" key="1">
    <source>
        <dbReference type="ARBA" id="ARBA00004651"/>
    </source>
</evidence>
<feature type="domain" description="Mechanosensitive ion channel MscS" evidence="8">
    <location>
        <begin position="648"/>
        <end position="714"/>
    </location>
</feature>
<dbReference type="PANTHER" id="PTHR30347">
    <property type="entry name" value="POTASSIUM CHANNEL RELATED"/>
    <property type="match status" value="1"/>
</dbReference>
<dbReference type="SUPFAM" id="SSF82689">
    <property type="entry name" value="Mechanosensitive channel protein MscS (YggB), C-terminal domain"/>
    <property type="match status" value="1"/>
</dbReference>
<dbReference type="InterPro" id="IPR023408">
    <property type="entry name" value="MscS_beta-dom_sf"/>
</dbReference>
<dbReference type="InterPro" id="IPR049278">
    <property type="entry name" value="MS_channel_C"/>
</dbReference>
<dbReference type="PROSITE" id="PS01246">
    <property type="entry name" value="UPF0003"/>
    <property type="match status" value="1"/>
</dbReference>
<proteinExistence type="inferred from homology"/>
<feature type="transmembrane region" description="Helical" evidence="7">
    <location>
        <begin position="562"/>
        <end position="585"/>
    </location>
</feature>
<feature type="transmembrane region" description="Helical" evidence="7">
    <location>
        <begin position="349"/>
        <end position="366"/>
    </location>
</feature>
<dbReference type="PANTHER" id="PTHR30347:SF1">
    <property type="entry name" value="MECHANOSENSITIVE CHANNEL MSCK"/>
    <property type="match status" value="1"/>
</dbReference>
<keyword evidence="3" id="KW-1003">Cell membrane</keyword>
<dbReference type="OrthoDB" id="9809206at2"/>
<dbReference type="GO" id="GO:0005886">
    <property type="term" value="C:plasma membrane"/>
    <property type="evidence" value="ECO:0007669"/>
    <property type="project" value="UniProtKB-SubCell"/>
</dbReference>
<dbReference type="InterPro" id="IPR052702">
    <property type="entry name" value="MscS-like_channel"/>
</dbReference>
<dbReference type="Gene3D" id="3.30.70.100">
    <property type="match status" value="1"/>
</dbReference>
<evidence type="ECO:0000256" key="3">
    <source>
        <dbReference type="ARBA" id="ARBA00022475"/>
    </source>
</evidence>
<sequence>MKRLFALLLFIVSYLPILHAQQNLLVSDSISNELLSQEVTLDSLFITSDSMKLGVKTNLSVGSVLTRVINKAQQHAISLSEIKLELGDNLDTTEISNELPTIKTFADMIKQNISENKDFINLRYLKGLDNLIRTVNEENQKHANNINERVKVYNEIGNKLVEIKSDSLFNLSLKDTTLAPIINSELNSLKKSLRSVDSIFLFSEISLVKFQASASENAILLMEMRQFITENQKRLEKEALGKEINFIWEPSNFEQSITFMEITKQSTLVNLLIIVLYFGRQYLTLLLVLALIIGIYLKIKRIVSKISNENEFASLILDRVKYFRKYTLASTIILIMPFSLIIFKNPPLIFVSILSLLLAIGSTFLVKQQFGSKFHRYWLTFFPAYILIALSGLQWRIAFQERWFILLISVLFIVMGILTLKDLKHKNFTGSIFLRSASIFLIIFQVCSLFLNAFGRFNLSKTFAVTGVINFYRAVGLFLFIMVTMEAVYLFTEYNKKGSNGFTSFFDFQDLQKRMKGFLIFFTSTIWIYGVIWHLGYFDHIYQIVSKFLLEDRVLGDTNFQYGSILLFIIIIYISIFLANNIAYFATMQDQKTSLTRKQRLGSSVLLIRLGVLFVGFFIGATAAKIPLDSIAIVLGALSVGIGFGLQTIINNLVSGIILAFERPIQIGDEIEVGTNAGTVKDVGIRASKIRAYDGSEIVIPNGDLLSQSLINWTLSDKKRRIELIIGVGYGSDMKLVKSVIEKVLERDKVMKVPAPQVLMQTFNDNSVDFRVLFWVESMDIWIQMRAEVMSAIFESFAENNIEIPFPQRDLYIKSLPEIWKEKVSKPGDGLEKPDSENPEV</sequence>
<keyword evidence="5 7" id="KW-1133">Transmembrane helix</keyword>
<accession>A0A1N6D4Q9</accession>
<feature type="transmembrane region" description="Helical" evidence="7">
    <location>
        <begin position="630"/>
        <end position="654"/>
    </location>
</feature>
<dbReference type="InterPro" id="IPR010920">
    <property type="entry name" value="LSM_dom_sf"/>
</dbReference>
<dbReference type="InterPro" id="IPR006685">
    <property type="entry name" value="MscS_channel_2nd"/>
</dbReference>
<dbReference type="Pfam" id="PF21082">
    <property type="entry name" value="MS_channel_3rd"/>
    <property type="match status" value="1"/>
</dbReference>
<evidence type="ECO:0000256" key="7">
    <source>
        <dbReference type="SAM" id="Phobius"/>
    </source>
</evidence>
<evidence type="ECO:0000259" key="8">
    <source>
        <dbReference type="Pfam" id="PF00924"/>
    </source>
</evidence>
<comment type="similarity">
    <text evidence="2">Belongs to the MscS (TC 1.A.23) family.</text>
</comment>
<gene>
    <name evidence="10" type="ORF">SAMN05444394_0215</name>
</gene>
<evidence type="ECO:0000256" key="2">
    <source>
        <dbReference type="ARBA" id="ARBA00008017"/>
    </source>
</evidence>
<feature type="transmembrane region" description="Helical" evidence="7">
    <location>
        <begin position="271"/>
        <end position="297"/>
    </location>
</feature>
<reference evidence="11" key="1">
    <citation type="submission" date="2016-11" db="EMBL/GenBank/DDBJ databases">
        <authorList>
            <person name="Varghese N."/>
            <person name="Submissions S."/>
        </authorList>
    </citation>
    <scope>NUCLEOTIDE SEQUENCE [LARGE SCALE GENOMIC DNA]</scope>
    <source>
        <strain evidence="11">DSM 15292</strain>
    </source>
</reference>
<organism evidence="10 11">
    <name type="scientific">Algoriphagus halophilus</name>
    <dbReference type="NCBI Taxonomy" id="226505"/>
    <lineage>
        <taxon>Bacteria</taxon>
        <taxon>Pseudomonadati</taxon>
        <taxon>Bacteroidota</taxon>
        <taxon>Cytophagia</taxon>
        <taxon>Cytophagales</taxon>
        <taxon>Cyclobacteriaceae</taxon>
        <taxon>Algoriphagus</taxon>
    </lineage>
</organism>
<evidence type="ECO:0000313" key="11">
    <source>
        <dbReference type="Proteomes" id="UP000185221"/>
    </source>
</evidence>
<keyword evidence="6 7" id="KW-0472">Membrane</keyword>
<keyword evidence="11" id="KW-1185">Reference proteome</keyword>
<dbReference type="AlphaFoldDB" id="A0A1N6D4Q9"/>
<keyword evidence="4 7" id="KW-0812">Transmembrane</keyword>
<dbReference type="EMBL" id="FSRC01000001">
    <property type="protein sequence ID" value="SIN65808.1"/>
    <property type="molecule type" value="Genomic_DNA"/>
</dbReference>
<feature type="transmembrane region" description="Helical" evidence="7">
    <location>
        <begin position="378"/>
        <end position="397"/>
    </location>
</feature>
<dbReference type="GO" id="GO:0008381">
    <property type="term" value="F:mechanosensitive monoatomic ion channel activity"/>
    <property type="evidence" value="ECO:0007669"/>
    <property type="project" value="UniProtKB-ARBA"/>
</dbReference>
<feature type="transmembrane region" description="Helical" evidence="7">
    <location>
        <begin position="518"/>
        <end position="542"/>
    </location>
</feature>
<dbReference type="SUPFAM" id="SSF82861">
    <property type="entry name" value="Mechanosensitive channel protein MscS (YggB), transmembrane region"/>
    <property type="match status" value="1"/>
</dbReference>
<evidence type="ECO:0000256" key="4">
    <source>
        <dbReference type="ARBA" id="ARBA00022692"/>
    </source>
</evidence>
<evidence type="ECO:0000256" key="5">
    <source>
        <dbReference type="ARBA" id="ARBA00022989"/>
    </source>
</evidence>
<dbReference type="InterPro" id="IPR011014">
    <property type="entry name" value="MscS_channel_TM-2"/>
</dbReference>
<dbReference type="SUPFAM" id="SSF50182">
    <property type="entry name" value="Sm-like ribonucleoproteins"/>
    <property type="match status" value="1"/>
</dbReference>
<feature type="transmembrane region" description="Helical" evidence="7">
    <location>
        <begin position="471"/>
        <end position="491"/>
    </location>
</feature>
<feature type="domain" description="Mechanosensitive ion channel MscS C-terminal" evidence="9">
    <location>
        <begin position="722"/>
        <end position="804"/>
    </location>
</feature>
<feature type="transmembrane region" description="Helical" evidence="7">
    <location>
        <begin position="403"/>
        <end position="420"/>
    </location>
</feature>
<evidence type="ECO:0000313" key="10">
    <source>
        <dbReference type="EMBL" id="SIN65808.1"/>
    </source>
</evidence>